<dbReference type="KEGG" id="azo:azo0621"/>
<dbReference type="SUPFAM" id="SSF56935">
    <property type="entry name" value="Porins"/>
    <property type="match status" value="1"/>
</dbReference>
<dbReference type="HOGENOM" id="CLU_036480_0_0_4"/>
<name>A1K333_AZOSB</name>
<feature type="chain" id="PRO_5002635232" evidence="1">
    <location>
        <begin position="23"/>
        <end position="402"/>
    </location>
</feature>
<dbReference type="eggNOG" id="COG3203">
    <property type="taxonomic scope" value="Bacteria"/>
</dbReference>
<dbReference type="Proteomes" id="UP000002588">
    <property type="component" value="Chromosome"/>
</dbReference>
<dbReference type="InterPro" id="IPR023614">
    <property type="entry name" value="Porin_dom_sf"/>
</dbReference>
<evidence type="ECO:0000313" key="3">
    <source>
        <dbReference type="Proteomes" id="UP000002588"/>
    </source>
</evidence>
<dbReference type="KEGG" id="aoa:dqs_0690"/>
<keyword evidence="1" id="KW-0732">Signal</keyword>
<keyword evidence="3" id="KW-1185">Reference proteome</keyword>
<evidence type="ECO:0000256" key="1">
    <source>
        <dbReference type="SAM" id="SignalP"/>
    </source>
</evidence>
<accession>A1K333</accession>
<protein>
    <submittedName>
        <fullName evidence="2">Conserved hypothetical secreted protein</fullName>
    </submittedName>
</protein>
<dbReference type="STRING" id="62928.azo0621"/>
<dbReference type="EMBL" id="AM406670">
    <property type="protein sequence ID" value="CAL93238.1"/>
    <property type="molecule type" value="Genomic_DNA"/>
</dbReference>
<gene>
    <name evidence="2" type="ordered locus">azo0621</name>
</gene>
<proteinExistence type="predicted"/>
<sequence length="402" mass="44139">MKPAIPILCLALLLGLAPPARADAPEIRWSAFGTVGAVVTDDEDVRFIRSGIDHPGAESPDFGPDSVLGVQGNINLSEQAGAVLQVISRENPEGDYTPRVTLAFLSYALAPTLTARIGRMRVPFFMLSDSLDINYANPWVRPPIEVYGLNPFSDLDGVDLLYRTRIGNTDLEIHPYAGSSYIPIHRRGNARLRELYGINLALTHDHLSLYLGHAEARVALHWDDNEYNTMTAQLRSFGLGSVVAQLSGNDGYAAFSSAGVQWDDGRWLLIGEYARRENRSYANSAHGWYVTVGRRVGATLPYLSFARHTQDRPTSGSSAVPAGSPFQPFIEGFDKSRNIAQHSTTAGVRWDFTRNAAFKAELSHIRTDPDAWGSLFPRGNPAFARMGDRSYNVLSVSVDVAF</sequence>
<dbReference type="AlphaFoldDB" id="A1K333"/>
<feature type="signal peptide" evidence="1">
    <location>
        <begin position="1"/>
        <end position="22"/>
    </location>
</feature>
<dbReference type="OrthoDB" id="197869at2"/>
<organism evidence="2 3">
    <name type="scientific">Azoarcus sp. (strain BH72)</name>
    <dbReference type="NCBI Taxonomy" id="418699"/>
    <lineage>
        <taxon>Bacteria</taxon>
        <taxon>Pseudomonadati</taxon>
        <taxon>Pseudomonadota</taxon>
        <taxon>Betaproteobacteria</taxon>
        <taxon>Rhodocyclales</taxon>
        <taxon>Zoogloeaceae</taxon>
        <taxon>Azoarcus</taxon>
    </lineage>
</organism>
<reference evidence="2 3" key="1">
    <citation type="journal article" date="2006" name="Nat. Biotechnol.">
        <title>Complete genome of the mutualistic, N2-fixing grass endophyte Azoarcus sp. strain BH72.</title>
        <authorList>
            <person name="Krause A."/>
            <person name="Ramakumar A."/>
            <person name="Bartels D."/>
            <person name="Battistoni F."/>
            <person name="Bekel T."/>
            <person name="Boch J."/>
            <person name="Boehm M."/>
            <person name="Friedrich F."/>
            <person name="Hurek T."/>
            <person name="Krause L."/>
            <person name="Linke B."/>
            <person name="McHardy A.C."/>
            <person name="Sarkar A."/>
            <person name="Schneiker S."/>
            <person name="Syed A.A."/>
            <person name="Thauer R."/>
            <person name="Vorhoelter F.-J."/>
            <person name="Weidner S."/>
            <person name="Puehler A."/>
            <person name="Reinhold-Hurek B."/>
            <person name="Kaiser O."/>
            <person name="Goesmann A."/>
        </authorList>
    </citation>
    <scope>NUCLEOTIDE SEQUENCE [LARGE SCALE GENOMIC DNA]</scope>
    <source>
        <strain evidence="2 3">BH72</strain>
    </source>
</reference>
<dbReference type="Gene3D" id="2.40.160.10">
    <property type="entry name" value="Porin"/>
    <property type="match status" value="1"/>
</dbReference>
<evidence type="ECO:0000313" key="2">
    <source>
        <dbReference type="EMBL" id="CAL93238.1"/>
    </source>
</evidence>
<dbReference type="RefSeq" id="WP_011764356.1">
    <property type="nucleotide sequence ID" value="NC_008702.1"/>
</dbReference>